<evidence type="ECO:0000256" key="1">
    <source>
        <dbReference type="ARBA" id="ARBA00000448"/>
    </source>
</evidence>
<dbReference type="GO" id="GO:0009251">
    <property type="term" value="P:glucan catabolic process"/>
    <property type="evidence" value="ECO:0007669"/>
    <property type="project" value="TreeGrafter"/>
</dbReference>
<evidence type="ECO:0000256" key="11">
    <source>
        <dbReference type="ARBA" id="ARBA00023136"/>
    </source>
</evidence>
<protein>
    <recommendedName>
        <fullName evidence="17">Probable beta-glucosidase E</fullName>
        <ecNumber evidence="5">3.2.1.21</ecNumber>
    </recommendedName>
    <alternativeName>
        <fullName evidence="18">Beta-D-glucoside glucohydrolase E</fullName>
    </alternativeName>
    <alternativeName>
        <fullName evidence="19">Cellobiase E</fullName>
    </alternativeName>
    <alternativeName>
        <fullName evidence="20">Gentiobiase E</fullName>
    </alternativeName>
</protein>
<dbReference type="EMBL" id="KZ678133">
    <property type="protein sequence ID" value="PSN69021.1"/>
    <property type="molecule type" value="Genomic_DNA"/>
</dbReference>
<accession>A0A2T2NUA2</accession>
<evidence type="ECO:0000256" key="16">
    <source>
        <dbReference type="ARBA" id="ARBA00024983"/>
    </source>
</evidence>
<dbReference type="InterPro" id="IPR013783">
    <property type="entry name" value="Ig-like_fold"/>
</dbReference>
<keyword evidence="11 22" id="KW-0472">Membrane</keyword>
<evidence type="ECO:0000256" key="14">
    <source>
        <dbReference type="ARBA" id="ARBA00023295"/>
    </source>
</evidence>
<dbReference type="InterPro" id="IPR017853">
    <property type="entry name" value="GH"/>
</dbReference>
<dbReference type="Gene3D" id="2.60.40.10">
    <property type="entry name" value="Immunoglobulins"/>
    <property type="match status" value="1"/>
</dbReference>
<dbReference type="PRINTS" id="PR00133">
    <property type="entry name" value="GLHYDRLASE3"/>
</dbReference>
<dbReference type="Pfam" id="PF01915">
    <property type="entry name" value="Glyco_hydro_3_C"/>
    <property type="match status" value="1"/>
</dbReference>
<comment type="subcellular location">
    <subcellularLocation>
        <location evidence="2">Cell membrane</location>
        <topology evidence="2">Single-pass type II membrane protein</topology>
    </subcellularLocation>
</comment>
<keyword evidence="8" id="KW-0378">Hydrolase</keyword>
<dbReference type="InterPro" id="IPR026891">
    <property type="entry name" value="Fn3-like"/>
</dbReference>
<keyword evidence="15" id="KW-0624">Polysaccharide degradation</keyword>
<evidence type="ECO:0000256" key="5">
    <source>
        <dbReference type="ARBA" id="ARBA00012744"/>
    </source>
</evidence>
<comment type="catalytic activity">
    <reaction evidence="1">
        <text>Hydrolysis of terminal, non-reducing beta-D-glucosyl residues with release of beta-D-glucose.</text>
        <dbReference type="EC" id="3.2.1.21"/>
    </reaction>
</comment>
<dbReference type="FunFam" id="3.40.50.1700:FF:000003">
    <property type="entry name" value="Probable beta-glucosidase"/>
    <property type="match status" value="1"/>
</dbReference>
<dbReference type="PANTHER" id="PTHR42715:SF20">
    <property type="entry name" value="BETA-GLUCOSIDASE E-RELATED"/>
    <property type="match status" value="1"/>
</dbReference>
<feature type="compositionally biased region" description="Acidic residues" evidence="21">
    <location>
        <begin position="33"/>
        <end position="46"/>
    </location>
</feature>
<dbReference type="FunFam" id="3.20.20.300:FF:000002">
    <property type="entry name" value="Probable beta-glucosidase"/>
    <property type="match status" value="1"/>
</dbReference>
<dbReference type="OrthoDB" id="416222at2759"/>
<keyword evidence="10 22" id="KW-1133">Transmembrane helix</keyword>
<keyword evidence="14" id="KW-0326">Glycosidase</keyword>
<keyword evidence="9" id="KW-0735">Signal-anchor</keyword>
<dbReference type="InterPro" id="IPR036881">
    <property type="entry name" value="Glyco_hydro_3_C_sf"/>
</dbReference>
<evidence type="ECO:0000256" key="13">
    <source>
        <dbReference type="ARBA" id="ARBA00023277"/>
    </source>
</evidence>
<dbReference type="SUPFAM" id="SSF52279">
    <property type="entry name" value="Beta-D-glucan exohydrolase, C-terminal domain"/>
    <property type="match status" value="1"/>
</dbReference>
<keyword evidence="6" id="KW-1003">Cell membrane</keyword>
<dbReference type="Pfam" id="PF00933">
    <property type="entry name" value="Glyco_hydro_3"/>
    <property type="match status" value="1"/>
</dbReference>
<evidence type="ECO:0000256" key="10">
    <source>
        <dbReference type="ARBA" id="ARBA00022989"/>
    </source>
</evidence>
<dbReference type="EC" id="3.2.1.21" evidence="5"/>
<feature type="domain" description="Fibronectin type III-like" evidence="23">
    <location>
        <begin position="890"/>
        <end position="986"/>
    </location>
</feature>
<keyword evidence="7 22" id="KW-0812">Transmembrane</keyword>
<evidence type="ECO:0000313" key="24">
    <source>
        <dbReference type="EMBL" id="PSN69021.1"/>
    </source>
</evidence>
<evidence type="ECO:0000256" key="3">
    <source>
        <dbReference type="ARBA" id="ARBA00004987"/>
    </source>
</evidence>
<evidence type="ECO:0000256" key="21">
    <source>
        <dbReference type="SAM" id="MobiDB-lite"/>
    </source>
</evidence>
<dbReference type="PANTHER" id="PTHR42715">
    <property type="entry name" value="BETA-GLUCOSIDASE"/>
    <property type="match status" value="1"/>
</dbReference>
<evidence type="ECO:0000313" key="25">
    <source>
        <dbReference type="Proteomes" id="UP000240883"/>
    </source>
</evidence>
<dbReference type="Gene3D" id="3.20.20.300">
    <property type="entry name" value="Glycoside hydrolase, family 3, N-terminal domain"/>
    <property type="match status" value="1"/>
</dbReference>
<dbReference type="STRING" id="1448308.A0A2T2NUA2"/>
<evidence type="ECO:0000256" key="4">
    <source>
        <dbReference type="ARBA" id="ARBA00005336"/>
    </source>
</evidence>
<organism evidence="24 25">
    <name type="scientific">Corynespora cassiicola Philippines</name>
    <dbReference type="NCBI Taxonomy" id="1448308"/>
    <lineage>
        <taxon>Eukaryota</taxon>
        <taxon>Fungi</taxon>
        <taxon>Dikarya</taxon>
        <taxon>Ascomycota</taxon>
        <taxon>Pezizomycotina</taxon>
        <taxon>Dothideomycetes</taxon>
        <taxon>Pleosporomycetidae</taxon>
        <taxon>Pleosporales</taxon>
        <taxon>Corynesporascaceae</taxon>
        <taxon>Corynespora</taxon>
    </lineage>
</organism>
<dbReference type="InterPro" id="IPR001764">
    <property type="entry name" value="Glyco_hydro_3_N"/>
</dbReference>
<name>A0A2T2NUA2_CORCC</name>
<comment type="similarity">
    <text evidence="4">Belongs to the glycosyl hydrolase 3 family.</text>
</comment>
<dbReference type="Gene3D" id="3.40.50.1700">
    <property type="entry name" value="Glycoside hydrolase family 3 C-terminal domain"/>
    <property type="match status" value="1"/>
</dbReference>
<evidence type="ECO:0000256" key="17">
    <source>
        <dbReference type="ARBA" id="ARBA00039576"/>
    </source>
</evidence>
<sequence>MAPLESHELRRGKYARIDAPVDDDTPTRRSFDSDDASEYEDLEEYDPLNYDAGTLKRQKSTGDLRTRKPSFKDAEIAQPAKRKPKCAPGQCCCWLLTFVGALVLLLATGGVWAWRNSKPKDGLSPPWYPTPKGGTVKEWEGSYKKAASLVEQMTLVEKVNVTTGTGWSMQMCVGNTGPVPRLKFPALCLQDGPLGIRFADNITAFPAGITVGATWNKELMYLRGKAHGKEARLKGVHVLLGPAMGPLGALPAGGRNWEGFGSDPVLQGIAAAQTIKGIQEEGVIATAKHYVLNEQEHFRQAWEWATPNAISSNVDDRTLHEVFAWPFADSVRAGVASVMCSYNQVNSSYACQNSKLMNGILKDELGFQGFIQSDWLAQRSGVASALAGLDMTMPGDGLKWADGNSLWGAELTKAVLNGSVPVDRLNDMVTRIVAAWYQLGQDEWPLPPPDGDGGPNFSSWTHDRIGKLHPGSPSDKETGVVNQYVNAQGEGEDFHGNLARRIAAEGTVLVKNEGNFLPLDRNGGKKSNEEIKFRVGIFGEDARLSHDGINQCDDQGCNEGTLASGWGSGAVDFPYLIEPVSALRSAFNNESVYVTDWLENKLPKQKEIVEDQDLCIVFANSDAGEGYLKWSDVRGDRNDLYLQKNGDKLIQDVSKGCGKGKGDVVVVIHTVGPVILEKWIDLPNIKAVLIANLPGEESGNALVDVLFGDINPSGHLPFTIAKEEEDYGSSSKIKFLPSPKDSLAPQQNFSNALYIDYRHFDKQGIEPRYEFGYGLSYTTFHLSSLLITSKGPKTPFPAPRPSGIAPPSYSTEVPDAKSALFPDGFHKIEKYIYPYIESTEGTEKPEVVVSQLQSPLSDAGGAEGGNPDLYTTILSVSASVTNIGMVDGDAVVQIYVFFPENYKDHETGEPVEFPVKVLRGFEKVHVKAHQEGPIKGVKGSQHGGGGNREMVQFDLTRKDLSYWDVKRQNWVMPTSGEFGIKIGFSSRDLPLGGTW</sequence>
<dbReference type="InterPro" id="IPR036962">
    <property type="entry name" value="Glyco_hydro_3_N_sf"/>
</dbReference>
<dbReference type="GO" id="GO:0005886">
    <property type="term" value="C:plasma membrane"/>
    <property type="evidence" value="ECO:0007669"/>
    <property type="project" value="UniProtKB-SubCell"/>
</dbReference>
<evidence type="ECO:0000256" key="18">
    <source>
        <dbReference type="ARBA" id="ARBA00041269"/>
    </source>
</evidence>
<evidence type="ECO:0000256" key="12">
    <source>
        <dbReference type="ARBA" id="ARBA00023180"/>
    </source>
</evidence>
<proteinExistence type="inferred from homology"/>
<keyword evidence="25" id="KW-1185">Reference proteome</keyword>
<evidence type="ECO:0000256" key="22">
    <source>
        <dbReference type="SAM" id="Phobius"/>
    </source>
</evidence>
<feature type="transmembrane region" description="Helical" evidence="22">
    <location>
        <begin position="91"/>
        <end position="114"/>
    </location>
</feature>
<evidence type="ECO:0000259" key="23">
    <source>
        <dbReference type="SMART" id="SM01217"/>
    </source>
</evidence>
<gene>
    <name evidence="24" type="ORF">BS50DRAFT_675265</name>
</gene>
<keyword evidence="13" id="KW-0119">Carbohydrate metabolism</keyword>
<feature type="compositionally biased region" description="Basic and acidic residues" evidence="21">
    <location>
        <begin position="1"/>
        <end position="11"/>
    </location>
</feature>
<comment type="function">
    <text evidence="16">Beta-glucosidases are one of a number of cellulolytic enzymes involved in the degradation of cellulosic biomass. Catalyzes the last step releasing glucose from the inhibitory cellobiose.</text>
</comment>
<keyword evidence="12" id="KW-0325">Glycoprotein</keyword>
<evidence type="ECO:0000256" key="9">
    <source>
        <dbReference type="ARBA" id="ARBA00022968"/>
    </source>
</evidence>
<feature type="region of interest" description="Disordered" evidence="21">
    <location>
        <begin position="1"/>
        <end position="50"/>
    </location>
</feature>
<reference evidence="24 25" key="1">
    <citation type="journal article" date="2018" name="Front. Microbiol.">
        <title>Genome-Wide Analysis of Corynespora cassiicola Leaf Fall Disease Putative Effectors.</title>
        <authorList>
            <person name="Lopez D."/>
            <person name="Ribeiro S."/>
            <person name="Label P."/>
            <person name="Fumanal B."/>
            <person name="Venisse J.S."/>
            <person name="Kohler A."/>
            <person name="de Oliveira R.R."/>
            <person name="Labutti K."/>
            <person name="Lipzen A."/>
            <person name="Lail K."/>
            <person name="Bauer D."/>
            <person name="Ohm R.A."/>
            <person name="Barry K.W."/>
            <person name="Spatafora J."/>
            <person name="Grigoriev I.V."/>
            <person name="Martin F.M."/>
            <person name="Pujade-Renaud V."/>
        </authorList>
    </citation>
    <scope>NUCLEOTIDE SEQUENCE [LARGE SCALE GENOMIC DNA]</scope>
    <source>
        <strain evidence="24 25">Philippines</strain>
    </source>
</reference>
<evidence type="ECO:0000256" key="19">
    <source>
        <dbReference type="ARBA" id="ARBA00041599"/>
    </source>
</evidence>
<dbReference type="InterPro" id="IPR002772">
    <property type="entry name" value="Glyco_hydro_3_C"/>
</dbReference>
<evidence type="ECO:0000256" key="7">
    <source>
        <dbReference type="ARBA" id="ARBA00022692"/>
    </source>
</evidence>
<dbReference type="Pfam" id="PF14310">
    <property type="entry name" value="Fn3-like"/>
    <property type="match status" value="1"/>
</dbReference>
<dbReference type="Proteomes" id="UP000240883">
    <property type="component" value="Unassembled WGS sequence"/>
</dbReference>
<evidence type="ECO:0000256" key="15">
    <source>
        <dbReference type="ARBA" id="ARBA00023326"/>
    </source>
</evidence>
<dbReference type="SUPFAM" id="SSF51445">
    <property type="entry name" value="(Trans)glycosidases"/>
    <property type="match status" value="1"/>
</dbReference>
<dbReference type="GO" id="GO:0008422">
    <property type="term" value="F:beta-glucosidase activity"/>
    <property type="evidence" value="ECO:0007669"/>
    <property type="project" value="UniProtKB-EC"/>
</dbReference>
<evidence type="ECO:0000256" key="6">
    <source>
        <dbReference type="ARBA" id="ARBA00022475"/>
    </source>
</evidence>
<comment type="pathway">
    <text evidence="3">Glycan metabolism; cellulose degradation.</text>
</comment>
<evidence type="ECO:0000256" key="2">
    <source>
        <dbReference type="ARBA" id="ARBA00004401"/>
    </source>
</evidence>
<evidence type="ECO:0000256" key="20">
    <source>
        <dbReference type="ARBA" id="ARBA00041811"/>
    </source>
</evidence>
<dbReference type="SMART" id="SM01217">
    <property type="entry name" value="Fn3_like"/>
    <property type="match status" value="1"/>
</dbReference>
<dbReference type="AlphaFoldDB" id="A0A2T2NUA2"/>
<dbReference type="InterPro" id="IPR050288">
    <property type="entry name" value="Cellulose_deg_GH3"/>
</dbReference>
<evidence type="ECO:0000256" key="8">
    <source>
        <dbReference type="ARBA" id="ARBA00022801"/>
    </source>
</evidence>